<protein>
    <submittedName>
        <fullName evidence="2">Uncharacterized protein</fullName>
    </submittedName>
</protein>
<name>A0A4C1UB39_EUMVA</name>
<dbReference type="Proteomes" id="UP000299102">
    <property type="component" value="Unassembled WGS sequence"/>
</dbReference>
<gene>
    <name evidence="2" type="ORF">EVAR_13157_1</name>
</gene>
<reference evidence="2 3" key="1">
    <citation type="journal article" date="2019" name="Commun. Biol.">
        <title>The bagworm genome reveals a unique fibroin gene that provides high tensile strength.</title>
        <authorList>
            <person name="Kono N."/>
            <person name="Nakamura H."/>
            <person name="Ohtoshi R."/>
            <person name="Tomita M."/>
            <person name="Numata K."/>
            <person name="Arakawa K."/>
        </authorList>
    </citation>
    <scope>NUCLEOTIDE SEQUENCE [LARGE SCALE GENOMIC DNA]</scope>
</reference>
<evidence type="ECO:0000313" key="2">
    <source>
        <dbReference type="EMBL" id="GBP23136.1"/>
    </source>
</evidence>
<dbReference type="AlphaFoldDB" id="A0A4C1UB39"/>
<keyword evidence="3" id="KW-1185">Reference proteome</keyword>
<evidence type="ECO:0000313" key="3">
    <source>
        <dbReference type="Proteomes" id="UP000299102"/>
    </source>
</evidence>
<sequence length="367" mass="41567">MRVIGEQVVTAAHGHSLLQKSRQCVADLFGRNRIFNGRGSGLMETPPCGFSLLCGYCYNPLWRNRWASKNNPTRTTARSCPPSSPSSRLGNKTCNKLNDRKIIAVEAPAPPPLAEDKNLLKCCAKLRGRALSTINVLPKESRVRGGRELRLRGVFVGLARIFARFHARRRTCSLLKFIRRRPRDGDADEVSFVAIRNVMSDARLKGRPQLRPLKCDNKCQVPKQRLTQFILKKEILRRNWNKVKNVSKLRRVPPRLRRCATTILFYIIINHRFRRPPAITQRADIELVSRAKDFATRPIRCGALAAFQRAATTNRGQANRLLHHACTDCSDNGCARYKHPTAGSRLPTAFSFRLRSLALKPLTLTQC</sequence>
<organism evidence="2 3">
    <name type="scientific">Eumeta variegata</name>
    <name type="common">Bagworm moth</name>
    <name type="synonym">Eumeta japonica</name>
    <dbReference type="NCBI Taxonomy" id="151549"/>
    <lineage>
        <taxon>Eukaryota</taxon>
        <taxon>Metazoa</taxon>
        <taxon>Ecdysozoa</taxon>
        <taxon>Arthropoda</taxon>
        <taxon>Hexapoda</taxon>
        <taxon>Insecta</taxon>
        <taxon>Pterygota</taxon>
        <taxon>Neoptera</taxon>
        <taxon>Endopterygota</taxon>
        <taxon>Lepidoptera</taxon>
        <taxon>Glossata</taxon>
        <taxon>Ditrysia</taxon>
        <taxon>Tineoidea</taxon>
        <taxon>Psychidae</taxon>
        <taxon>Oiketicinae</taxon>
        <taxon>Eumeta</taxon>
    </lineage>
</organism>
<accession>A0A4C1UB39</accession>
<proteinExistence type="predicted"/>
<feature type="compositionally biased region" description="Low complexity" evidence="1">
    <location>
        <begin position="72"/>
        <end position="88"/>
    </location>
</feature>
<dbReference type="EMBL" id="BGZK01000147">
    <property type="protein sequence ID" value="GBP23136.1"/>
    <property type="molecule type" value="Genomic_DNA"/>
</dbReference>
<evidence type="ECO:0000256" key="1">
    <source>
        <dbReference type="SAM" id="MobiDB-lite"/>
    </source>
</evidence>
<comment type="caution">
    <text evidence="2">The sequence shown here is derived from an EMBL/GenBank/DDBJ whole genome shotgun (WGS) entry which is preliminary data.</text>
</comment>
<feature type="region of interest" description="Disordered" evidence="1">
    <location>
        <begin position="71"/>
        <end position="90"/>
    </location>
</feature>